<name>A0AAD1FH47_METFU</name>
<reference evidence="2" key="1">
    <citation type="submission" date="2015-05" db="EMBL/GenBank/DDBJ databases">
        <title>Draft genome sequencing of a biphenyl-degrading bacterium, Pseudomonas balearica KF707 (=NBRC110670).</title>
        <authorList>
            <person name="Kimura N."/>
            <person name="Hirose J."/>
            <person name="Watanabe T."/>
            <person name="Suenaga H."/>
            <person name="Fujihara H."/>
            <person name="Noguchi M."/>
            <person name="Hashimoto M."/>
            <person name="Shimodaira J."/>
            <person name="Tsuchikane K."/>
            <person name="Hosoyama A."/>
            <person name="Yamazoe A."/>
            <person name="Fujita N."/>
            <person name="Furukawa K."/>
        </authorList>
    </citation>
    <scope>NUCLEOTIDE SEQUENCE [LARGE SCALE GENOMIC DNA]</scope>
    <source>
        <strain evidence="2">DSM 10086 / NBRC 110670 / KF707</strain>
    </source>
</reference>
<dbReference type="EMBL" id="AP014862">
    <property type="protein sequence ID" value="BAU75882.1"/>
    <property type="molecule type" value="Genomic_DNA"/>
</dbReference>
<sequence>MLIVFVEQPRRGLAFGRGGVGSRPKSHTILWYSKIQTRLFQWSICTENPADPR</sequence>
<gene>
    <name evidence="1" type="ORF">KF707C_41940</name>
</gene>
<evidence type="ECO:0000313" key="1">
    <source>
        <dbReference type="EMBL" id="BAU75882.1"/>
    </source>
</evidence>
<accession>A0AAD1FH47</accession>
<dbReference type="KEGG" id="pfuw:KF707C_41940"/>
<protein>
    <submittedName>
        <fullName evidence="1">Uncharacterized protein</fullName>
    </submittedName>
</protein>
<keyword evidence="2" id="KW-1185">Reference proteome</keyword>
<reference evidence="1 2" key="2">
    <citation type="journal article" date="2017" name="Int. J. Syst. Evol. Microbiol.">
        <title>Pseudomonas furukawaii sp. nov., a polychlorinated biphenyl-degrading bacterium isolated from biphenyl-contaminated soil in Japan.</title>
        <authorList>
            <person name="Kimura N."/>
            <person name="Watanabe T."/>
            <person name="Suenaga H."/>
            <person name="Fujihara H."/>
            <person name="Futagami T."/>
            <person name="Goto M."/>
            <person name="Hanada S."/>
            <person name="Hirose J."/>
        </authorList>
    </citation>
    <scope>NUCLEOTIDE SEQUENCE [LARGE SCALE GENOMIC DNA]</scope>
    <source>
        <strain evidence="2">DSM 10086 / NBRC 110670 / KF707</strain>
    </source>
</reference>
<dbReference type="Proteomes" id="UP000218554">
    <property type="component" value="Chromosome"/>
</dbReference>
<evidence type="ECO:0000313" key="2">
    <source>
        <dbReference type="Proteomes" id="UP000218554"/>
    </source>
</evidence>
<dbReference type="AlphaFoldDB" id="A0AAD1FH47"/>
<proteinExistence type="predicted"/>
<organism evidence="1 2">
    <name type="scientific">Metapseudomonas furukawaii</name>
    <name type="common">Pseudomonas furukawaii</name>
    <dbReference type="NCBI Taxonomy" id="1149133"/>
    <lineage>
        <taxon>Bacteria</taxon>
        <taxon>Pseudomonadati</taxon>
        <taxon>Pseudomonadota</taxon>
        <taxon>Gammaproteobacteria</taxon>
        <taxon>Pseudomonadales</taxon>
        <taxon>Pseudomonadaceae</taxon>
        <taxon>Metapseudomonas</taxon>
    </lineage>
</organism>